<comment type="caution">
    <text evidence="1">The sequence shown here is derived from an EMBL/GenBank/DDBJ whole genome shotgun (WGS) entry which is preliminary data.</text>
</comment>
<protein>
    <submittedName>
        <fullName evidence="1">Glycosyltransferase family 8 protein</fullName>
    </submittedName>
</protein>
<dbReference type="InterPro" id="IPR029044">
    <property type="entry name" value="Nucleotide-diphossugar_trans"/>
</dbReference>
<evidence type="ECO:0000313" key="1">
    <source>
        <dbReference type="EMBL" id="RST31089.1"/>
    </source>
</evidence>
<keyword evidence="2" id="KW-1185">Reference proteome</keyword>
<dbReference type="Proteomes" id="UP000274661">
    <property type="component" value="Unassembled WGS sequence"/>
</dbReference>
<proteinExistence type="predicted"/>
<reference evidence="1 2" key="1">
    <citation type="submission" date="2018-12" db="EMBL/GenBank/DDBJ databases">
        <title>Sphingomonas sp. HMF7854 Genome sequencing and assembly.</title>
        <authorList>
            <person name="Cha I."/>
            <person name="Kang H."/>
            <person name="Kim H."/>
            <person name="Kang J."/>
            <person name="Joh K."/>
        </authorList>
    </citation>
    <scope>NUCLEOTIDE SEQUENCE [LARGE SCALE GENOMIC DNA]</scope>
    <source>
        <strain evidence="1 2">HMF7854</strain>
    </source>
</reference>
<dbReference type="EMBL" id="RWJF01000001">
    <property type="protein sequence ID" value="RST31089.1"/>
    <property type="molecule type" value="Genomic_DNA"/>
</dbReference>
<name>A0A3R9Y6B6_9SPHN</name>
<accession>A0A3R9Y6B6</accession>
<dbReference type="Gene3D" id="3.90.550.10">
    <property type="entry name" value="Spore Coat Polysaccharide Biosynthesis Protein SpsA, Chain A"/>
    <property type="match status" value="1"/>
</dbReference>
<dbReference type="SUPFAM" id="SSF53448">
    <property type="entry name" value="Nucleotide-diphospho-sugar transferases"/>
    <property type="match status" value="1"/>
</dbReference>
<dbReference type="GO" id="GO:0016757">
    <property type="term" value="F:glycosyltransferase activity"/>
    <property type="evidence" value="ECO:0007669"/>
    <property type="project" value="InterPro"/>
</dbReference>
<dbReference type="AlphaFoldDB" id="A0A3R9Y6B6"/>
<keyword evidence="1" id="KW-0808">Transferase</keyword>
<evidence type="ECO:0000313" key="2">
    <source>
        <dbReference type="Proteomes" id="UP000274661"/>
    </source>
</evidence>
<gene>
    <name evidence="1" type="ORF">HMF7854_09750</name>
</gene>
<dbReference type="Pfam" id="PF01501">
    <property type="entry name" value="Glyco_transf_8"/>
    <property type="match status" value="1"/>
</dbReference>
<dbReference type="InterPro" id="IPR002495">
    <property type="entry name" value="Glyco_trans_8"/>
</dbReference>
<organism evidence="1 2">
    <name type="scientific">Sphingomonas ginkgonis</name>
    <dbReference type="NCBI Taxonomy" id="2315330"/>
    <lineage>
        <taxon>Bacteria</taxon>
        <taxon>Pseudomonadati</taxon>
        <taxon>Pseudomonadota</taxon>
        <taxon>Alphaproteobacteria</taxon>
        <taxon>Sphingomonadales</taxon>
        <taxon>Sphingomonadaceae</taxon>
        <taxon>Sphingomonas</taxon>
    </lineage>
</organism>
<dbReference type="OrthoDB" id="5672604at2"/>
<sequence length="368" mass="41914">MTSRRGQTNGPFGAVADSTRFCIAFARGCRKRRSMRLAGKSVGVVYVSDRNYHELTLFSIASLALFLKERVSITLFQVGYEQPLDPALAAYLAKVGHRIEVVPLASRDPSHEEVQLHEHISPASLLKADAIDAVAPRHDLVVFLDGDTLFMRPCSFESLPEFTTSFAGVYNFLSYMPFWEQDLIGHTERTGVSSDYFNSGVIFIRSERWIALGLRERYRRNLVAHEARCPYRHDAEGNDPRDCVGSDQCAFNMSVEHDWTPLDFRWNMQKTTRHMAGWRHALIRHYTGHRKFLTTSNRHRDAAEYRVLSAIREQVGLRPARPIHYRDRGLVYALDYAANFKLMLGYGRLLRKLSAKMAGGRATERAAG</sequence>